<dbReference type="Pfam" id="PF17177">
    <property type="entry name" value="PPR_long"/>
    <property type="match status" value="1"/>
</dbReference>
<dbReference type="Gene3D" id="1.25.40.10">
    <property type="entry name" value="Tetratricopeptide repeat domain"/>
    <property type="match status" value="5"/>
</dbReference>
<protein>
    <submittedName>
        <fullName evidence="5">Putative pentatricopeptide repeat-containing protein</fullName>
    </submittedName>
</protein>
<dbReference type="EMBL" id="JAAARO010000013">
    <property type="protein sequence ID" value="KAF5737939.1"/>
    <property type="molecule type" value="Genomic_DNA"/>
</dbReference>
<comment type="caution">
    <text evidence="5">The sequence shown here is derived from an EMBL/GenBank/DDBJ whole genome shotgun (WGS) entry which is preliminary data.</text>
</comment>
<evidence type="ECO:0000256" key="1">
    <source>
        <dbReference type="ARBA" id="ARBA00007626"/>
    </source>
</evidence>
<feature type="domain" description="PROP1-like PPR" evidence="4">
    <location>
        <begin position="227"/>
        <end position="356"/>
    </location>
</feature>
<feature type="repeat" description="PPR" evidence="3">
    <location>
        <begin position="710"/>
        <end position="744"/>
    </location>
</feature>
<evidence type="ECO:0000313" key="5">
    <source>
        <dbReference type="EMBL" id="KAF5737939.1"/>
    </source>
</evidence>
<name>A0A7J7CVH3_TRIWF</name>
<evidence type="ECO:0000256" key="3">
    <source>
        <dbReference type="PROSITE-ProRule" id="PRU00708"/>
    </source>
</evidence>
<evidence type="ECO:0000259" key="4">
    <source>
        <dbReference type="Pfam" id="PF17177"/>
    </source>
</evidence>
<dbReference type="Pfam" id="PF13041">
    <property type="entry name" value="PPR_2"/>
    <property type="match status" value="3"/>
</dbReference>
<dbReference type="Proteomes" id="UP000593562">
    <property type="component" value="Unassembled WGS sequence"/>
</dbReference>
<dbReference type="PANTHER" id="PTHR46128">
    <property type="entry name" value="MITOCHONDRIAL GROUP I INTRON SPLICING FACTOR CCM1"/>
    <property type="match status" value="1"/>
</dbReference>
<dbReference type="PANTHER" id="PTHR46128:SF211">
    <property type="entry name" value="PENTACOTRIPEPTIDE-REPEAT REGION OF PRORP DOMAIN-CONTAINING PROTEIN"/>
    <property type="match status" value="1"/>
</dbReference>
<accession>A0A7J7CVH3</accession>
<feature type="repeat" description="PPR" evidence="3">
    <location>
        <begin position="311"/>
        <end position="345"/>
    </location>
</feature>
<feature type="repeat" description="PPR" evidence="3">
    <location>
        <begin position="465"/>
        <end position="499"/>
    </location>
</feature>
<feature type="repeat" description="PPR" evidence="3">
    <location>
        <begin position="500"/>
        <end position="534"/>
    </location>
</feature>
<feature type="repeat" description="PPR" evidence="3">
    <location>
        <begin position="640"/>
        <end position="674"/>
    </location>
</feature>
<evidence type="ECO:0000313" key="6">
    <source>
        <dbReference type="Proteomes" id="UP000593562"/>
    </source>
</evidence>
<dbReference type="SUPFAM" id="SSF81901">
    <property type="entry name" value="HCP-like"/>
    <property type="match status" value="1"/>
</dbReference>
<sequence length="833" mass="94401">MKSRALSATARIYSCSARFCRPIFTKPQNNVILAPTNNNVVNDLINIFTKNPICTNNSELDSLAPLLSTKIVETVLTGFKNWKTAYMFFDWASNQYGYKHNIYTYNAMASILSSARQNAPLRDLATNVVESRCFMSPGALGFLIRCLGSVGLVEEANLLFDQVKEKGLCVPNGYSYNCLLDAISRSSSIDLADMRLKEMRDYGFDCGKYTLTPLLQVYCTAGEFDKALDVYKQIQDQGWLDAHVFSILLLYFCKWGEVDKAFKLIERMDGHGIRLNEKTFATMINLLVRESRTDKALQFFNEIRKSGFTPNVSLYYVFIEELCKTKEVVKAFHLYSEMKELGIQIDVGITRKLLSSFSEEGDLIQMLRESWEHMDEEVRTLLCNRILDIFVSKGTIDKAYDLLLEMMGREVTSDIKLRSVLSNKEVAVPNTTSFIIVIDGLLKCGKLDVALNLFQDMVRIGYKPNLVLYNNLIFGLCNSNRLEESYELLREMKESRFEPTQFTHNSIFGCLCQRRDVMGAIALLREMRVFGHEPWIKNSTLLVKNLCNNRQVMEACKFLDTMAQEGFPPDIIAYSAAMDGLIRINKLDGALEIFQELSTRGFCPDVVAHNIIINGLCRAKRVAEAQNLLNEMLMKGVVPSVATYNLLIDGWCKNDGIDQAMLWFSRMCESEREPNVISYTTLISGLCTARRPDDALMLLNQMGGRKCAPNRIAYQALVHGLCKCGRTDEALVHFYHMKEKKMKSDTYVYIGFISAFITNSNLAMALEMLKQMVDGGSFPDPADNNYPILRDAIYKLLEDSRTSSCIRKLIEENSSLQITLSDVGREGGFEPIV</sequence>
<feature type="repeat" description="PPR" evidence="3">
    <location>
        <begin position="745"/>
        <end position="779"/>
    </location>
</feature>
<keyword evidence="6" id="KW-1185">Reference proteome</keyword>
<feature type="repeat" description="PPR" evidence="3">
    <location>
        <begin position="570"/>
        <end position="604"/>
    </location>
</feature>
<keyword evidence="2" id="KW-0677">Repeat</keyword>
<dbReference type="NCBIfam" id="TIGR00756">
    <property type="entry name" value="PPR"/>
    <property type="match status" value="12"/>
</dbReference>
<feature type="repeat" description="PPR" evidence="3">
    <location>
        <begin position="675"/>
        <end position="709"/>
    </location>
</feature>
<organism evidence="5 6">
    <name type="scientific">Tripterygium wilfordii</name>
    <name type="common">Thunder God vine</name>
    <dbReference type="NCBI Taxonomy" id="458696"/>
    <lineage>
        <taxon>Eukaryota</taxon>
        <taxon>Viridiplantae</taxon>
        <taxon>Streptophyta</taxon>
        <taxon>Embryophyta</taxon>
        <taxon>Tracheophyta</taxon>
        <taxon>Spermatophyta</taxon>
        <taxon>Magnoliopsida</taxon>
        <taxon>eudicotyledons</taxon>
        <taxon>Gunneridae</taxon>
        <taxon>Pentapetalae</taxon>
        <taxon>rosids</taxon>
        <taxon>fabids</taxon>
        <taxon>Celastrales</taxon>
        <taxon>Celastraceae</taxon>
        <taxon>Tripterygium</taxon>
    </lineage>
</organism>
<dbReference type="InterPro" id="IPR002885">
    <property type="entry name" value="PPR_rpt"/>
</dbReference>
<gene>
    <name evidence="5" type="ORF">HS088_TW13G00832</name>
</gene>
<dbReference type="FunCoup" id="A0A7J7CVH3">
    <property type="interactions" value="646"/>
</dbReference>
<dbReference type="AlphaFoldDB" id="A0A7J7CVH3"/>
<feature type="repeat" description="PPR" evidence="3">
    <location>
        <begin position="276"/>
        <end position="310"/>
    </location>
</feature>
<reference evidence="5 6" key="1">
    <citation type="journal article" date="2020" name="Nat. Commun.">
        <title>Genome of Tripterygium wilfordii and identification of cytochrome P450 involved in triptolide biosynthesis.</title>
        <authorList>
            <person name="Tu L."/>
            <person name="Su P."/>
            <person name="Zhang Z."/>
            <person name="Gao L."/>
            <person name="Wang J."/>
            <person name="Hu T."/>
            <person name="Zhou J."/>
            <person name="Zhang Y."/>
            <person name="Zhao Y."/>
            <person name="Liu Y."/>
            <person name="Song Y."/>
            <person name="Tong Y."/>
            <person name="Lu Y."/>
            <person name="Yang J."/>
            <person name="Xu C."/>
            <person name="Jia M."/>
            <person name="Peters R.J."/>
            <person name="Huang L."/>
            <person name="Gao W."/>
        </authorList>
    </citation>
    <scope>NUCLEOTIDE SEQUENCE [LARGE SCALE GENOMIC DNA]</scope>
    <source>
        <strain evidence="6">cv. XIE 37</strain>
        <tissue evidence="5">Leaf</tissue>
    </source>
</reference>
<dbReference type="Pfam" id="PF01535">
    <property type="entry name" value="PPR"/>
    <property type="match status" value="4"/>
</dbReference>
<dbReference type="InterPro" id="IPR050872">
    <property type="entry name" value="PPR_P_subfamily"/>
</dbReference>
<dbReference type="InterPro" id="IPR033443">
    <property type="entry name" value="PROP1-like_PPR_dom"/>
</dbReference>
<dbReference type="OrthoDB" id="185373at2759"/>
<feature type="repeat" description="PPR" evidence="3">
    <location>
        <begin position="430"/>
        <end position="464"/>
    </location>
</feature>
<dbReference type="PROSITE" id="PS51375">
    <property type="entry name" value="PPR"/>
    <property type="match status" value="12"/>
</dbReference>
<dbReference type="InterPro" id="IPR011990">
    <property type="entry name" value="TPR-like_helical_dom_sf"/>
</dbReference>
<dbReference type="InParanoid" id="A0A7J7CVH3"/>
<comment type="similarity">
    <text evidence="1">Belongs to the PPR family. P subfamily.</text>
</comment>
<evidence type="ECO:0000256" key="2">
    <source>
        <dbReference type="ARBA" id="ARBA00022737"/>
    </source>
</evidence>
<feature type="repeat" description="PPR" evidence="3">
    <location>
        <begin position="605"/>
        <end position="639"/>
    </location>
</feature>
<proteinExistence type="inferred from homology"/>
<feature type="repeat" description="PPR" evidence="3">
    <location>
        <begin position="241"/>
        <end position="275"/>
    </location>
</feature>